<dbReference type="PANTHER" id="PTHR31662">
    <property type="entry name" value="BNAANNG10740D PROTEIN-RELATED"/>
    <property type="match status" value="1"/>
</dbReference>
<reference evidence="5" key="1">
    <citation type="submission" date="2024-06" db="EMBL/GenBank/DDBJ databases">
        <authorList>
            <person name="Ryan C."/>
        </authorList>
    </citation>
    <scope>NUCLEOTIDE SEQUENCE [LARGE SCALE GENOMIC DNA]</scope>
</reference>
<dbReference type="AlphaFoldDB" id="A0ABC9CJ31"/>
<evidence type="ECO:0000313" key="5">
    <source>
        <dbReference type="Proteomes" id="UP001497457"/>
    </source>
</evidence>
<keyword evidence="5" id="KW-1185">Reference proteome</keyword>
<name>A0ABC9CJ31_9POAL</name>
<protein>
    <recommendedName>
        <fullName evidence="3">Glabrous enhancer-binding protein-like DBD domain-containing protein</fullName>
    </recommendedName>
</protein>
<feature type="compositionally biased region" description="Low complexity" evidence="2">
    <location>
        <begin position="229"/>
        <end position="243"/>
    </location>
</feature>
<proteinExistence type="inferred from homology"/>
<sequence length="524" mass="56329">MPSDQQPAPTVDADASPAPLSSPRWKKPSSGPHPRTGDRNRGPNPSSLGAPLCRSELKRRLRESAEAAKLALDAAAAARGPDASVAIDGAHQRPGLAPAGGTVGVGHGAVQSDAGDVALLAAAAAFRERTGRAPRRPDAAALFGSVSPHVDEAEAFDKLSRLERNFLHGGALGNSAGTHDRRVHDLSAQVWGLADAVSPPDGQDAEESCSDEQRVITTERAPKPPAPAPRVDAAAPMDLDAAPAPAPPASPPISKKRSFSPQSGMGGGHQDPNSSPRGSPSRRSDPNRRVRTSAAADARGSSVDGEHEDVQGLEPAGVADQRLSQDMARRRRGATADDRRHGAAPTCPRTWSEADEVALLEAAVAFRERTGRVPQNRDLGVLLRSISGSISRHVDEAKVYHKLWRFKSKFWHEALGKFATAHDRRVRDLSAKIWDFDNTVARDATAVVPVVTEVLEEYWKMNERALAGFPLEKGLSLLSKKEGRLIETRWRKQLDEEMQTQMQRHDLAKEICVLLHDTVKGLRA</sequence>
<comment type="similarity">
    <text evidence="1">Belongs to the GeBP family.</text>
</comment>
<dbReference type="EMBL" id="OZ075113">
    <property type="protein sequence ID" value="CAL5019760.1"/>
    <property type="molecule type" value="Genomic_DNA"/>
</dbReference>
<dbReference type="Proteomes" id="UP001497457">
    <property type="component" value="Chromosome 3rd"/>
</dbReference>
<dbReference type="PANTHER" id="PTHR31662:SF97">
    <property type="entry name" value="MYB-LIKE DOMAIN-CONTAINING PROTEIN"/>
    <property type="match status" value="1"/>
</dbReference>
<dbReference type="InterPro" id="IPR007592">
    <property type="entry name" value="GEBP"/>
</dbReference>
<dbReference type="GO" id="GO:0010468">
    <property type="term" value="P:regulation of gene expression"/>
    <property type="evidence" value="ECO:0007669"/>
    <property type="project" value="UniProtKB-ARBA"/>
</dbReference>
<organism evidence="4 5">
    <name type="scientific">Urochloa decumbens</name>
    <dbReference type="NCBI Taxonomy" id="240449"/>
    <lineage>
        <taxon>Eukaryota</taxon>
        <taxon>Viridiplantae</taxon>
        <taxon>Streptophyta</taxon>
        <taxon>Embryophyta</taxon>
        <taxon>Tracheophyta</taxon>
        <taxon>Spermatophyta</taxon>
        <taxon>Magnoliopsida</taxon>
        <taxon>Liliopsida</taxon>
        <taxon>Poales</taxon>
        <taxon>Poaceae</taxon>
        <taxon>PACMAD clade</taxon>
        <taxon>Panicoideae</taxon>
        <taxon>Panicodae</taxon>
        <taxon>Paniceae</taxon>
        <taxon>Melinidinae</taxon>
        <taxon>Urochloa</taxon>
    </lineage>
</organism>
<evidence type="ECO:0000256" key="2">
    <source>
        <dbReference type="SAM" id="MobiDB-lite"/>
    </source>
</evidence>
<dbReference type="InterPro" id="IPR053932">
    <property type="entry name" value="GeBP-like_DBD"/>
</dbReference>
<feature type="region of interest" description="Disordered" evidence="2">
    <location>
        <begin position="195"/>
        <end position="349"/>
    </location>
</feature>
<reference evidence="4 5" key="2">
    <citation type="submission" date="2024-10" db="EMBL/GenBank/DDBJ databases">
        <authorList>
            <person name="Ryan C."/>
        </authorList>
    </citation>
    <scope>NUCLEOTIDE SEQUENCE [LARGE SCALE GENOMIC DNA]</scope>
</reference>
<dbReference type="Pfam" id="PF04504">
    <property type="entry name" value="GeBP-like_DBD"/>
    <property type="match status" value="1"/>
</dbReference>
<feature type="compositionally biased region" description="Low complexity" evidence="2">
    <location>
        <begin position="272"/>
        <end position="281"/>
    </location>
</feature>
<accession>A0ABC9CJ31</accession>
<feature type="region of interest" description="Disordered" evidence="2">
    <location>
        <begin position="1"/>
        <end position="54"/>
    </location>
</feature>
<evidence type="ECO:0000259" key="3">
    <source>
        <dbReference type="Pfam" id="PF04504"/>
    </source>
</evidence>
<evidence type="ECO:0000256" key="1">
    <source>
        <dbReference type="ARBA" id="ARBA00010820"/>
    </source>
</evidence>
<evidence type="ECO:0000313" key="4">
    <source>
        <dbReference type="EMBL" id="CAL5019760.1"/>
    </source>
</evidence>
<gene>
    <name evidence="4" type="ORF">URODEC1_LOCUS74956</name>
</gene>
<feature type="domain" description="Glabrous enhancer-binding protein-like DBD" evidence="3">
    <location>
        <begin position="349"/>
        <end position="435"/>
    </location>
</feature>